<sequence length="177" mass="19663">MVKLRNAHKGAQSIEYGVVTQSSIKLALGISFTRPVSYVISNQLTGATSRVARDLKFAKIDEWQISKSDDRLLRIIAYALHPETEADSTNGMLSENIPLAQFAAKARVERPDSSSKDDIPLMELPKCLKLQENKEITNDSFDCSVDGDSNGNKYIQKHQSSSDESRMSVDIDNVKTK</sequence>
<evidence type="ECO:0000256" key="1">
    <source>
        <dbReference type="SAM" id="MobiDB-lite"/>
    </source>
</evidence>
<feature type="compositionally biased region" description="Polar residues" evidence="1">
    <location>
        <begin position="147"/>
        <end position="159"/>
    </location>
</feature>
<keyword evidence="3" id="KW-1185">Reference proteome</keyword>
<gene>
    <name evidence="2" type="ORF">MAR_010599</name>
</gene>
<feature type="compositionally biased region" description="Basic and acidic residues" evidence="1">
    <location>
        <begin position="160"/>
        <end position="177"/>
    </location>
</feature>
<organism evidence="2 3">
    <name type="scientific">Mya arenaria</name>
    <name type="common">Soft-shell clam</name>
    <dbReference type="NCBI Taxonomy" id="6604"/>
    <lineage>
        <taxon>Eukaryota</taxon>
        <taxon>Metazoa</taxon>
        <taxon>Spiralia</taxon>
        <taxon>Lophotrochozoa</taxon>
        <taxon>Mollusca</taxon>
        <taxon>Bivalvia</taxon>
        <taxon>Autobranchia</taxon>
        <taxon>Heteroconchia</taxon>
        <taxon>Euheterodonta</taxon>
        <taxon>Imparidentia</taxon>
        <taxon>Neoheterodontei</taxon>
        <taxon>Myida</taxon>
        <taxon>Myoidea</taxon>
        <taxon>Myidae</taxon>
        <taxon>Mya</taxon>
    </lineage>
</organism>
<evidence type="ECO:0000313" key="2">
    <source>
        <dbReference type="EMBL" id="WAR04041.1"/>
    </source>
</evidence>
<accession>A0ABY7E501</accession>
<reference evidence="2" key="1">
    <citation type="submission" date="2022-11" db="EMBL/GenBank/DDBJ databases">
        <title>Centuries of genome instability and evolution in soft-shell clam transmissible cancer (bioRxiv).</title>
        <authorList>
            <person name="Hart S.F.M."/>
            <person name="Yonemitsu M.A."/>
            <person name="Giersch R.M."/>
            <person name="Beal B.F."/>
            <person name="Arriagada G."/>
            <person name="Davis B.W."/>
            <person name="Ostrander E.A."/>
            <person name="Goff S.P."/>
            <person name="Metzger M.J."/>
        </authorList>
    </citation>
    <scope>NUCLEOTIDE SEQUENCE</scope>
    <source>
        <strain evidence="2">MELC-2E11</strain>
        <tissue evidence="2">Siphon/mantle</tissue>
    </source>
</reference>
<dbReference type="Proteomes" id="UP001164746">
    <property type="component" value="Chromosome 4"/>
</dbReference>
<proteinExistence type="predicted"/>
<dbReference type="EMBL" id="CP111015">
    <property type="protein sequence ID" value="WAR04041.1"/>
    <property type="molecule type" value="Genomic_DNA"/>
</dbReference>
<protein>
    <submittedName>
        <fullName evidence="2">Uncharacterized protein</fullName>
    </submittedName>
</protein>
<feature type="region of interest" description="Disordered" evidence="1">
    <location>
        <begin position="139"/>
        <end position="177"/>
    </location>
</feature>
<feature type="non-terminal residue" evidence="2">
    <location>
        <position position="1"/>
    </location>
</feature>
<evidence type="ECO:0000313" key="3">
    <source>
        <dbReference type="Proteomes" id="UP001164746"/>
    </source>
</evidence>
<name>A0ABY7E501_MYAAR</name>